<comment type="catalytic activity">
    <reaction evidence="3 4">
        <text>holo-[ACP] + malonyl-CoA = malonyl-[ACP] + CoA</text>
        <dbReference type="Rhea" id="RHEA:41792"/>
        <dbReference type="Rhea" id="RHEA-COMP:9623"/>
        <dbReference type="Rhea" id="RHEA-COMP:9685"/>
        <dbReference type="ChEBI" id="CHEBI:57287"/>
        <dbReference type="ChEBI" id="CHEBI:57384"/>
        <dbReference type="ChEBI" id="CHEBI:64479"/>
        <dbReference type="ChEBI" id="CHEBI:78449"/>
        <dbReference type="EC" id="2.3.1.39"/>
    </reaction>
</comment>
<accession>A0A948W317</accession>
<keyword evidence="2 4" id="KW-0012">Acyltransferase</keyword>
<name>A0A948W317_UNCEI</name>
<dbReference type="Gene3D" id="3.30.70.250">
    <property type="entry name" value="Malonyl-CoA ACP transacylase, ACP-binding"/>
    <property type="match status" value="1"/>
</dbReference>
<dbReference type="PANTHER" id="PTHR42681">
    <property type="entry name" value="MALONYL-COA-ACYL CARRIER PROTEIN TRANSACYLASE, MITOCHONDRIAL"/>
    <property type="match status" value="1"/>
</dbReference>
<dbReference type="EMBL" id="JAHJDP010000032">
    <property type="protein sequence ID" value="MBU2690592.1"/>
    <property type="molecule type" value="Genomic_DNA"/>
</dbReference>
<protein>
    <recommendedName>
        <fullName evidence="4">Malonyl CoA-acyl carrier protein transacylase</fullName>
        <ecNumber evidence="4">2.3.1.39</ecNumber>
    </recommendedName>
</protein>
<evidence type="ECO:0000256" key="1">
    <source>
        <dbReference type="ARBA" id="ARBA00022679"/>
    </source>
</evidence>
<dbReference type="PIRSF" id="PIRSF000446">
    <property type="entry name" value="Mct"/>
    <property type="match status" value="1"/>
</dbReference>
<feature type="active site" evidence="5">
    <location>
        <position position="201"/>
    </location>
</feature>
<evidence type="ECO:0000313" key="7">
    <source>
        <dbReference type="EMBL" id="MBU2690592.1"/>
    </source>
</evidence>
<dbReference type="GO" id="GO:0005829">
    <property type="term" value="C:cytosol"/>
    <property type="evidence" value="ECO:0007669"/>
    <property type="project" value="TreeGrafter"/>
</dbReference>
<dbReference type="SMART" id="SM00827">
    <property type="entry name" value="PKS_AT"/>
    <property type="match status" value="1"/>
</dbReference>
<dbReference type="GO" id="GO:0004314">
    <property type="term" value="F:[acyl-carrier-protein] S-malonyltransferase activity"/>
    <property type="evidence" value="ECO:0007669"/>
    <property type="project" value="UniProtKB-EC"/>
</dbReference>
<organism evidence="7 8">
    <name type="scientific">Eiseniibacteriota bacterium</name>
    <dbReference type="NCBI Taxonomy" id="2212470"/>
    <lineage>
        <taxon>Bacteria</taxon>
        <taxon>Candidatus Eiseniibacteriota</taxon>
    </lineage>
</organism>
<dbReference type="InterPro" id="IPR024925">
    <property type="entry name" value="Malonyl_CoA-ACP_transAc"/>
</dbReference>
<dbReference type="EC" id="2.3.1.39" evidence="4"/>
<evidence type="ECO:0000313" key="8">
    <source>
        <dbReference type="Proteomes" id="UP000777784"/>
    </source>
</evidence>
<dbReference type="Pfam" id="PF00698">
    <property type="entry name" value="Acyl_transf_1"/>
    <property type="match status" value="1"/>
</dbReference>
<dbReference type="Gene3D" id="3.40.366.10">
    <property type="entry name" value="Malonyl-Coenzyme A Acyl Carrier Protein, domain 2"/>
    <property type="match status" value="1"/>
</dbReference>
<dbReference type="InterPro" id="IPR016035">
    <property type="entry name" value="Acyl_Trfase/lysoPLipase"/>
</dbReference>
<feature type="domain" description="Malonyl-CoA:ACP transacylase (MAT)" evidence="6">
    <location>
        <begin position="10"/>
        <end position="305"/>
    </location>
</feature>
<dbReference type="AlphaFoldDB" id="A0A948W317"/>
<evidence type="ECO:0000259" key="6">
    <source>
        <dbReference type="SMART" id="SM00827"/>
    </source>
</evidence>
<evidence type="ECO:0000256" key="3">
    <source>
        <dbReference type="ARBA" id="ARBA00048462"/>
    </source>
</evidence>
<dbReference type="SUPFAM" id="SSF55048">
    <property type="entry name" value="Probable ACP-binding domain of malonyl-CoA ACP transacylase"/>
    <property type="match status" value="1"/>
</dbReference>
<dbReference type="InterPro" id="IPR014043">
    <property type="entry name" value="Acyl_transferase_dom"/>
</dbReference>
<comment type="caution">
    <text evidence="7">The sequence shown here is derived from an EMBL/GenBank/DDBJ whole genome shotgun (WGS) entry which is preliminary data.</text>
</comment>
<dbReference type="InterPro" id="IPR001227">
    <property type="entry name" value="Ac_transferase_dom_sf"/>
</dbReference>
<dbReference type="PANTHER" id="PTHR42681:SF1">
    <property type="entry name" value="MALONYL-COA-ACYL CARRIER PROTEIN TRANSACYLASE, MITOCHONDRIAL"/>
    <property type="match status" value="1"/>
</dbReference>
<evidence type="ECO:0000256" key="4">
    <source>
        <dbReference type="PIRNR" id="PIRNR000446"/>
    </source>
</evidence>
<dbReference type="NCBIfam" id="TIGR00128">
    <property type="entry name" value="fabD"/>
    <property type="match status" value="1"/>
</dbReference>
<keyword evidence="1 4" id="KW-0808">Transferase</keyword>
<gene>
    <name evidence="7" type="primary">fabD</name>
    <name evidence="7" type="ORF">KJ970_06650</name>
</gene>
<dbReference type="SUPFAM" id="SSF52151">
    <property type="entry name" value="FabD/lysophospholipase-like"/>
    <property type="match status" value="1"/>
</dbReference>
<dbReference type="GO" id="GO:0006633">
    <property type="term" value="P:fatty acid biosynthetic process"/>
    <property type="evidence" value="ECO:0007669"/>
    <property type="project" value="TreeGrafter"/>
</dbReference>
<sequence length="321" mass="34231">MIDQKGIVFLFPGQGSQRVGMGLDLVETVPDARKIFDKADEILGFSLSKLCFEGPEEELKHTQVTQPALFVHSMATLAAMEIQPEEGSAVAGHSLGEWTAAVASGAIDFEDGLRLVRRRGELMEKAGAEQSGTMAAILGLSRDTIEEVCAGTPGSVVVANLNSPKQIVISGEVAAVEAAMEKAREAGAKRVIPLSVGGAFHSPLMGSAAEGLKEALDGVFVRRARVPIMANVSGRFVQEPADIRKAMTDQLLNAVQWDASMRNLLEWGGRLFLEIGSGRVLSGLQRQIHGEDLSLAVGDVSSLVVWRTRSQDLQSAKGTSR</sequence>
<feature type="active site" evidence="5">
    <location>
        <position position="94"/>
    </location>
</feature>
<proteinExistence type="inferred from homology"/>
<reference evidence="7" key="1">
    <citation type="submission" date="2021-05" db="EMBL/GenBank/DDBJ databases">
        <title>Energy efficiency and biological interactions define the core microbiome of deep oligotrophic groundwater.</title>
        <authorList>
            <person name="Mehrshad M."/>
            <person name="Lopez-Fernandez M."/>
            <person name="Bell E."/>
            <person name="Bernier-Latmani R."/>
            <person name="Bertilsson S."/>
            <person name="Dopson M."/>
        </authorList>
    </citation>
    <scope>NUCLEOTIDE SEQUENCE</scope>
    <source>
        <strain evidence="7">Modern_marine.mb.64</strain>
    </source>
</reference>
<evidence type="ECO:0000256" key="5">
    <source>
        <dbReference type="PIRSR" id="PIRSR000446-1"/>
    </source>
</evidence>
<comment type="similarity">
    <text evidence="4">Belongs to the fabD family.</text>
</comment>
<dbReference type="InterPro" id="IPR016036">
    <property type="entry name" value="Malonyl_transacylase_ACP-bd"/>
</dbReference>
<dbReference type="InterPro" id="IPR004410">
    <property type="entry name" value="Malonyl_CoA-ACP_transAc_FabD"/>
</dbReference>
<dbReference type="InterPro" id="IPR050858">
    <property type="entry name" value="Mal-CoA-ACP_Trans/PKS_FabD"/>
</dbReference>
<dbReference type="FunFam" id="3.30.70.250:FF:000001">
    <property type="entry name" value="Malonyl CoA-acyl carrier protein transacylase"/>
    <property type="match status" value="1"/>
</dbReference>
<dbReference type="Proteomes" id="UP000777784">
    <property type="component" value="Unassembled WGS sequence"/>
</dbReference>
<evidence type="ECO:0000256" key="2">
    <source>
        <dbReference type="ARBA" id="ARBA00023315"/>
    </source>
</evidence>